<reference evidence="6 7" key="1">
    <citation type="submission" date="2019-07" db="EMBL/GenBank/DDBJ databases">
        <title>Deinococcus detaillus sp. nov., isolated from humus soil in Antarctica.</title>
        <authorList>
            <person name="Zhang K."/>
        </authorList>
    </citation>
    <scope>NUCLEOTIDE SEQUENCE [LARGE SCALE GENOMIC DNA]</scope>
    <source>
        <strain evidence="6 7">H1</strain>
    </source>
</reference>
<evidence type="ECO:0000256" key="2">
    <source>
        <dbReference type="ARBA" id="ARBA00006024"/>
    </source>
</evidence>
<dbReference type="EMBL" id="VKDB01000009">
    <property type="protein sequence ID" value="TSA85461.1"/>
    <property type="molecule type" value="Genomic_DNA"/>
</dbReference>
<organism evidence="6 7">
    <name type="scientific">Deinococcus detaillensis</name>
    <dbReference type="NCBI Taxonomy" id="2592048"/>
    <lineage>
        <taxon>Bacteria</taxon>
        <taxon>Thermotogati</taxon>
        <taxon>Deinococcota</taxon>
        <taxon>Deinococci</taxon>
        <taxon>Deinococcales</taxon>
        <taxon>Deinococcaceae</taxon>
        <taxon>Deinococcus</taxon>
    </lineage>
</organism>
<comment type="similarity">
    <text evidence="2">Belongs to the cation transport ATPase (P-type) (TC 3.A.3) family. Type IB subfamily.</text>
</comment>
<dbReference type="AlphaFoldDB" id="A0A553UZS3"/>
<dbReference type="InterPro" id="IPR023299">
    <property type="entry name" value="ATPase_P-typ_cyto_dom_N"/>
</dbReference>
<dbReference type="GO" id="GO:0022857">
    <property type="term" value="F:transmembrane transporter activity"/>
    <property type="evidence" value="ECO:0007669"/>
    <property type="project" value="TreeGrafter"/>
</dbReference>
<keyword evidence="3" id="KW-0812">Transmembrane</keyword>
<dbReference type="PANTHER" id="PTHR48085">
    <property type="entry name" value="CADMIUM/ZINC-TRANSPORTING ATPASE HMA2-RELATED"/>
    <property type="match status" value="1"/>
</dbReference>
<protein>
    <submittedName>
        <fullName evidence="6">Cation-translocating P-type ATPase</fullName>
    </submittedName>
</protein>
<dbReference type="PROSITE" id="PS00154">
    <property type="entry name" value="ATPASE_E1_E2"/>
    <property type="match status" value="1"/>
</dbReference>
<evidence type="ECO:0000256" key="1">
    <source>
        <dbReference type="ARBA" id="ARBA00004370"/>
    </source>
</evidence>
<dbReference type="PANTHER" id="PTHR48085:SF5">
    <property type="entry name" value="CADMIUM_ZINC-TRANSPORTING ATPASE HMA4-RELATED"/>
    <property type="match status" value="1"/>
</dbReference>
<dbReference type="Gene3D" id="3.40.1110.10">
    <property type="entry name" value="Calcium-transporting ATPase, cytoplasmic domain N"/>
    <property type="match status" value="1"/>
</dbReference>
<name>A0A553UZS3_9DEIO</name>
<dbReference type="GO" id="GO:0016020">
    <property type="term" value="C:membrane"/>
    <property type="evidence" value="ECO:0007669"/>
    <property type="project" value="UniProtKB-SubCell"/>
</dbReference>
<comment type="subcellular location">
    <subcellularLocation>
        <location evidence="1">Membrane</location>
    </subcellularLocation>
</comment>
<dbReference type="Gene3D" id="3.40.50.1000">
    <property type="entry name" value="HAD superfamily/HAD-like"/>
    <property type="match status" value="1"/>
</dbReference>
<evidence type="ECO:0000256" key="5">
    <source>
        <dbReference type="ARBA" id="ARBA00023136"/>
    </source>
</evidence>
<comment type="caution">
    <text evidence="6">The sequence shown here is derived from an EMBL/GenBank/DDBJ whole genome shotgun (WGS) entry which is preliminary data.</text>
</comment>
<evidence type="ECO:0000256" key="3">
    <source>
        <dbReference type="ARBA" id="ARBA00022692"/>
    </source>
</evidence>
<gene>
    <name evidence="6" type="ORF">FNU79_09695</name>
</gene>
<keyword evidence="5" id="KW-0472">Membrane</keyword>
<dbReference type="Proteomes" id="UP000316092">
    <property type="component" value="Unassembled WGS sequence"/>
</dbReference>
<dbReference type="InterPro" id="IPR051014">
    <property type="entry name" value="Cation_Transport_ATPase_IB"/>
</dbReference>
<evidence type="ECO:0000256" key="4">
    <source>
        <dbReference type="ARBA" id="ARBA00022989"/>
    </source>
</evidence>
<sequence length="156" mass="16294">MPQVVWSCLNSLDRGVGVVSESGAPRGDQTSPMKSLSAMAAARGGVLFKSSAAMDALARVNTIAFDKTGTLTQAKMTVARVVADDEVGATARAAGLESHSAHPIAQAVVTAARTQNTSFFPVRNAQAGMNPPEGFTVTFDDRSSHGHQHTLSQELK</sequence>
<dbReference type="SUPFAM" id="SSF81660">
    <property type="entry name" value="Metal cation-transporting ATPase, ATP-binding domain N"/>
    <property type="match status" value="1"/>
</dbReference>
<accession>A0A553UZS3</accession>
<dbReference type="Pfam" id="PF00702">
    <property type="entry name" value="Hydrolase"/>
    <property type="match status" value="1"/>
</dbReference>
<dbReference type="InterPro" id="IPR018303">
    <property type="entry name" value="ATPase_P-typ_P_site"/>
</dbReference>
<evidence type="ECO:0000313" key="6">
    <source>
        <dbReference type="EMBL" id="TSA85461.1"/>
    </source>
</evidence>
<keyword evidence="4" id="KW-1133">Transmembrane helix</keyword>
<dbReference type="InterPro" id="IPR023214">
    <property type="entry name" value="HAD_sf"/>
</dbReference>
<keyword evidence="7" id="KW-1185">Reference proteome</keyword>
<evidence type="ECO:0000313" key="7">
    <source>
        <dbReference type="Proteomes" id="UP000316092"/>
    </source>
</evidence>
<dbReference type="OrthoDB" id="73457at2"/>
<proteinExistence type="inferred from homology"/>
<dbReference type="GO" id="GO:0000166">
    <property type="term" value="F:nucleotide binding"/>
    <property type="evidence" value="ECO:0007669"/>
    <property type="project" value="InterPro"/>
</dbReference>